<feature type="transmembrane region" description="Helical" evidence="1">
    <location>
        <begin position="142"/>
        <end position="166"/>
    </location>
</feature>
<feature type="transmembrane region" description="Helical" evidence="1">
    <location>
        <begin position="24"/>
        <end position="44"/>
    </location>
</feature>
<evidence type="ECO:0000313" key="2">
    <source>
        <dbReference type="EMBL" id="GAA0394127.1"/>
    </source>
</evidence>
<sequence>MKRHLRLLLTATRLSFVEHLRNRFALLLVVVFIPLWITLAHSVISARTVPFRLKATHEVLPPAGNELTQVIGALNSTTMITGFMMFAAAFSGAGFDRRLAMAGYPRVHLVLAKLATLTAASAVVALYATFLLRFFWTPRQPVPLALALLCATMTYGAFGIALASLLRREVEGMFVIVMASGIDVSLQNPTYMPGAGNGLVRYLPSYGSVQAGAGAGFSTAPVWSCLGLQLLWFAAAGAVGLVSFRRRTRSAHPTGPVPAGSG</sequence>
<feature type="transmembrane region" description="Helical" evidence="1">
    <location>
        <begin position="173"/>
        <end position="192"/>
    </location>
</feature>
<keyword evidence="3" id="KW-1185">Reference proteome</keyword>
<organism evidence="2 3">
    <name type="scientific">Streptomyces luteireticuli</name>
    <dbReference type="NCBI Taxonomy" id="173858"/>
    <lineage>
        <taxon>Bacteria</taxon>
        <taxon>Bacillati</taxon>
        <taxon>Actinomycetota</taxon>
        <taxon>Actinomycetes</taxon>
        <taxon>Kitasatosporales</taxon>
        <taxon>Streptomycetaceae</taxon>
        <taxon>Streptomyces</taxon>
    </lineage>
</organism>
<evidence type="ECO:0008006" key="4">
    <source>
        <dbReference type="Google" id="ProtNLM"/>
    </source>
</evidence>
<dbReference type="Proteomes" id="UP001500879">
    <property type="component" value="Unassembled WGS sequence"/>
</dbReference>
<accession>A0ABP3I9U9</accession>
<reference evidence="3" key="1">
    <citation type="journal article" date="2019" name="Int. J. Syst. Evol. Microbiol.">
        <title>The Global Catalogue of Microorganisms (GCM) 10K type strain sequencing project: providing services to taxonomists for standard genome sequencing and annotation.</title>
        <authorList>
            <consortium name="The Broad Institute Genomics Platform"/>
            <consortium name="The Broad Institute Genome Sequencing Center for Infectious Disease"/>
            <person name="Wu L."/>
            <person name="Ma J."/>
        </authorList>
    </citation>
    <scope>NUCLEOTIDE SEQUENCE [LARGE SCALE GENOMIC DNA]</scope>
    <source>
        <strain evidence="3">JCM 4788</strain>
    </source>
</reference>
<dbReference type="RefSeq" id="WP_344020984.1">
    <property type="nucleotide sequence ID" value="NZ_BAAABX010000012.1"/>
</dbReference>
<proteinExistence type="predicted"/>
<evidence type="ECO:0000313" key="3">
    <source>
        <dbReference type="Proteomes" id="UP001500879"/>
    </source>
</evidence>
<keyword evidence="1" id="KW-1133">Transmembrane helix</keyword>
<comment type="caution">
    <text evidence="2">The sequence shown here is derived from an EMBL/GenBank/DDBJ whole genome shotgun (WGS) entry which is preliminary data.</text>
</comment>
<feature type="transmembrane region" description="Helical" evidence="1">
    <location>
        <begin position="226"/>
        <end position="244"/>
    </location>
</feature>
<dbReference type="EMBL" id="BAAABX010000012">
    <property type="protein sequence ID" value="GAA0394127.1"/>
    <property type="molecule type" value="Genomic_DNA"/>
</dbReference>
<name>A0ABP3I9U9_9ACTN</name>
<evidence type="ECO:0000256" key="1">
    <source>
        <dbReference type="SAM" id="Phobius"/>
    </source>
</evidence>
<protein>
    <recommendedName>
        <fullName evidence="4">ABC transporter permease</fullName>
    </recommendedName>
</protein>
<feature type="transmembrane region" description="Helical" evidence="1">
    <location>
        <begin position="70"/>
        <end position="93"/>
    </location>
</feature>
<keyword evidence="1" id="KW-0472">Membrane</keyword>
<keyword evidence="1" id="KW-0812">Transmembrane</keyword>
<gene>
    <name evidence="2" type="ORF">GCM10010357_13780</name>
</gene>
<feature type="transmembrane region" description="Helical" evidence="1">
    <location>
        <begin position="114"/>
        <end position="136"/>
    </location>
</feature>